<dbReference type="EMBL" id="BAAAFA010000002">
    <property type="protein sequence ID" value="GAA0813657.1"/>
    <property type="molecule type" value="Genomic_DNA"/>
</dbReference>
<dbReference type="Gene3D" id="3.40.50.720">
    <property type="entry name" value="NAD(P)-binding Rossmann-like Domain"/>
    <property type="match status" value="1"/>
</dbReference>
<dbReference type="InterPro" id="IPR036291">
    <property type="entry name" value="NAD(P)-bd_dom_sf"/>
</dbReference>
<evidence type="ECO:0000313" key="4">
    <source>
        <dbReference type="EMBL" id="GAA0813657.1"/>
    </source>
</evidence>
<dbReference type="PANTHER" id="PTHR44196:SF1">
    <property type="entry name" value="DEHYDROGENASE_REDUCTASE SDR FAMILY MEMBER 7B"/>
    <property type="match status" value="1"/>
</dbReference>
<dbReference type="PRINTS" id="PR00080">
    <property type="entry name" value="SDRFAMILY"/>
</dbReference>
<evidence type="ECO:0000313" key="5">
    <source>
        <dbReference type="Proteomes" id="UP001500021"/>
    </source>
</evidence>
<name>A0ABP3WDQ0_9GAMM</name>
<reference evidence="5" key="1">
    <citation type="journal article" date="2019" name="Int. J. Syst. Evol. Microbiol.">
        <title>The Global Catalogue of Microorganisms (GCM) 10K type strain sequencing project: providing services to taxonomists for standard genome sequencing and annotation.</title>
        <authorList>
            <consortium name="The Broad Institute Genomics Platform"/>
            <consortium name="The Broad Institute Genome Sequencing Center for Infectious Disease"/>
            <person name="Wu L."/>
            <person name="Ma J."/>
        </authorList>
    </citation>
    <scope>NUCLEOTIDE SEQUENCE [LARGE SCALE GENOMIC DNA]</scope>
    <source>
        <strain evidence="5">JCM 15608</strain>
    </source>
</reference>
<dbReference type="PANTHER" id="PTHR44196">
    <property type="entry name" value="DEHYDROGENASE/REDUCTASE SDR FAMILY MEMBER 7B"/>
    <property type="match status" value="1"/>
</dbReference>
<dbReference type="InterPro" id="IPR020904">
    <property type="entry name" value="Sc_DH/Rdtase_CS"/>
</dbReference>
<evidence type="ECO:0000256" key="1">
    <source>
        <dbReference type="ARBA" id="ARBA00006484"/>
    </source>
</evidence>
<dbReference type="SUPFAM" id="SSF51735">
    <property type="entry name" value="NAD(P)-binding Rossmann-fold domains"/>
    <property type="match status" value="1"/>
</dbReference>
<dbReference type="Pfam" id="PF00106">
    <property type="entry name" value="adh_short"/>
    <property type="match status" value="1"/>
</dbReference>
<protein>
    <submittedName>
        <fullName evidence="4">SDR family NAD(P)-dependent oxidoreductase</fullName>
    </submittedName>
</protein>
<accession>A0ABP3WDQ0</accession>
<comment type="caution">
    <text evidence="4">The sequence shown here is derived from an EMBL/GenBank/DDBJ whole genome shotgun (WGS) entry which is preliminary data.</text>
</comment>
<organism evidence="4 5">
    <name type="scientific">Colwellia asteriadis</name>
    <dbReference type="NCBI Taxonomy" id="517723"/>
    <lineage>
        <taxon>Bacteria</taxon>
        <taxon>Pseudomonadati</taxon>
        <taxon>Pseudomonadota</taxon>
        <taxon>Gammaproteobacteria</taxon>
        <taxon>Alteromonadales</taxon>
        <taxon>Colwelliaceae</taxon>
        <taxon>Colwellia</taxon>
    </lineage>
</organism>
<gene>
    <name evidence="4" type="ORF">GCM10009111_09370</name>
</gene>
<dbReference type="PROSITE" id="PS00061">
    <property type="entry name" value="ADH_SHORT"/>
    <property type="match status" value="1"/>
</dbReference>
<keyword evidence="5" id="KW-1185">Reference proteome</keyword>
<keyword evidence="2" id="KW-0560">Oxidoreductase</keyword>
<dbReference type="PRINTS" id="PR00081">
    <property type="entry name" value="GDHRDH"/>
</dbReference>
<proteinExistence type="inferred from homology"/>
<comment type="similarity">
    <text evidence="1 3">Belongs to the short-chain dehydrogenases/reductases (SDR) family.</text>
</comment>
<evidence type="ECO:0000256" key="2">
    <source>
        <dbReference type="ARBA" id="ARBA00023002"/>
    </source>
</evidence>
<dbReference type="Proteomes" id="UP001500021">
    <property type="component" value="Unassembled WGS sequence"/>
</dbReference>
<dbReference type="InterPro" id="IPR002347">
    <property type="entry name" value="SDR_fam"/>
</dbReference>
<sequence length="246" mass="27087">MSFTKTVLITGATSGIGESLLHQYARAGYQVIACGRNTLKLDAFKKVYPTLITLAFDVTNPEQISDAATAINTIEAIDILILNAGDCRYIDDAKNFDGKLFNHVINTNLSSLGYLLQYFLPKVPQGGQVVFVSSSATILPFPRSEAYGASKAGVDYLANSIRLDLQPQGIDTTLVHPGFIKTPLTDKNDFNMPFLLSSNEAALRIFNGVKARKNYLHFPKRLTLLLKIFAFLPAAIWQQLIKKRSA</sequence>
<evidence type="ECO:0000256" key="3">
    <source>
        <dbReference type="RuleBase" id="RU000363"/>
    </source>
</evidence>